<evidence type="ECO:0000256" key="5">
    <source>
        <dbReference type="ARBA" id="ARBA00022692"/>
    </source>
</evidence>
<dbReference type="CDD" id="cd18987">
    <property type="entry name" value="LGIC_ECD_anion"/>
    <property type="match status" value="1"/>
</dbReference>
<evidence type="ECO:0000256" key="6">
    <source>
        <dbReference type="ARBA" id="ARBA00022729"/>
    </source>
</evidence>
<dbReference type="CDD" id="cd19049">
    <property type="entry name" value="LGIC_TM_anion"/>
    <property type="match status" value="1"/>
</dbReference>
<evidence type="ECO:0000256" key="4">
    <source>
        <dbReference type="ARBA" id="ARBA00022475"/>
    </source>
</evidence>
<dbReference type="GO" id="GO:0005886">
    <property type="term" value="C:plasma membrane"/>
    <property type="evidence" value="ECO:0007669"/>
    <property type="project" value="UniProtKB-SubCell"/>
</dbReference>
<dbReference type="InterPro" id="IPR038050">
    <property type="entry name" value="Neuro_actylchol_rec"/>
</dbReference>
<protein>
    <submittedName>
        <fullName evidence="16">Neur_chan_LBD domain-containing protein</fullName>
    </submittedName>
</protein>
<evidence type="ECO:0000259" key="14">
    <source>
        <dbReference type="Pfam" id="PF02932"/>
    </source>
</evidence>
<dbReference type="InterPro" id="IPR036719">
    <property type="entry name" value="Neuro-gated_channel_TM_sf"/>
</dbReference>
<dbReference type="STRING" id="75913.A0A0K0FZM8"/>
<evidence type="ECO:0000256" key="8">
    <source>
        <dbReference type="ARBA" id="ARBA00023065"/>
    </source>
</evidence>
<reference evidence="16" key="2">
    <citation type="submission" date="2015-08" db="UniProtKB">
        <authorList>
            <consortium name="WormBaseParasite"/>
        </authorList>
    </citation>
    <scope>IDENTIFICATION</scope>
</reference>
<feature type="transmembrane region" description="Helical" evidence="11">
    <location>
        <begin position="372"/>
        <end position="392"/>
    </location>
</feature>
<evidence type="ECO:0000256" key="2">
    <source>
        <dbReference type="ARBA" id="ARBA00004236"/>
    </source>
</evidence>
<evidence type="ECO:0000256" key="10">
    <source>
        <dbReference type="ARBA" id="ARBA00023303"/>
    </source>
</evidence>
<feature type="domain" description="Neurotransmitter-gated ion-channel ligand-binding" evidence="13">
    <location>
        <begin position="135"/>
        <end position="303"/>
    </location>
</feature>
<dbReference type="InterPro" id="IPR006029">
    <property type="entry name" value="Neurotrans-gated_channel_TM"/>
</dbReference>
<proteinExistence type="predicted"/>
<dbReference type="InterPro" id="IPR036734">
    <property type="entry name" value="Neur_chan_lig-bd_sf"/>
</dbReference>
<name>A0A0K0FZM8_STRVS</name>
<keyword evidence="10" id="KW-0407">Ion channel</keyword>
<evidence type="ECO:0000259" key="13">
    <source>
        <dbReference type="Pfam" id="PF02931"/>
    </source>
</evidence>
<keyword evidence="9 11" id="KW-0472">Membrane</keyword>
<feature type="domain" description="Neurotransmitter-gated ion-channel transmembrane" evidence="14">
    <location>
        <begin position="347"/>
        <end position="439"/>
    </location>
</feature>
<evidence type="ECO:0000256" key="11">
    <source>
        <dbReference type="SAM" id="Phobius"/>
    </source>
</evidence>
<evidence type="ECO:0000256" key="9">
    <source>
        <dbReference type="ARBA" id="ARBA00023136"/>
    </source>
</evidence>
<dbReference type="Gene3D" id="2.70.170.10">
    <property type="entry name" value="Neurotransmitter-gated ion-channel ligand-binding domain"/>
    <property type="match status" value="1"/>
</dbReference>
<dbReference type="Pfam" id="PF02932">
    <property type="entry name" value="Neur_chan_memb"/>
    <property type="match status" value="1"/>
</dbReference>
<organism evidence="15 16">
    <name type="scientific">Strongyloides venezuelensis</name>
    <name type="common">Threadworm</name>
    <dbReference type="NCBI Taxonomy" id="75913"/>
    <lineage>
        <taxon>Eukaryota</taxon>
        <taxon>Metazoa</taxon>
        <taxon>Ecdysozoa</taxon>
        <taxon>Nematoda</taxon>
        <taxon>Chromadorea</taxon>
        <taxon>Rhabditida</taxon>
        <taxon>Tylenchina</taxon>
        <taxon>Panagrolaimomorpha</taxon>
        <taxon>Strongyloidoidea</taxon>
        <taxon>Strongyloididae</taxon>
        <taxon>Strongyloides</taxon>
    </lineage>
</organism>
<dbReference type="InterPro" id="IPR006028">
    <property type="entry name" value="GABAA/Glycine_rcpt"/>
</dbReference>
<dbReference type="GO" id="GO:0004888">
    <property type="term" value="F:transmembrane signaling receptor activity"/>
    <property type="evidence" value="ECO:0007669"/>
    <property type="project" value="InterPro"/>
</dbReference>
<keyword evidence="15" id="KW-1185">Reference proteome</keyword>
<keyword evidence="6 12" id="KW-0732">Signal</keyword>
<feature type="chain" id="PRO_5005330303" evidence="12">
    <location>
        <begin position="20"/>
        <end position="543"/>
    </location>
</feature>
<dbReference type="InterPro" id="IPR006201">
    <property type="entry name" value="Neur_channel"/>
</dbReference>
<dbReference type="PANTHER" id="PTHR18945">
    <property type="entry name" value="NEUROTRANSMITTER GATED ION CHANNEL"/>
    <property type="match status" value="1"/>
</dbReference>
<keyword evidence="8" id="KW-0406">Ion transport</keyword>
<dbReference type="Gene3D" id="1.20.58.390">
    <property type="entry name" value="Neurotransmitter-gated ion-channel transmembrane domain"/>
    <property type="match status" value="1"/>
</dbReference>
<dbReference type="InterPro" id="IPR006202">
    <property type="entry name" value="Neur_chan_lig-bd"/>
</dbReference>
<dbReference type="Proteomes" id="UP000035680">
    <property type="component" value="Unassembled WGS sequence"/>
</dbReference>
<dbReference type="Pfam" id="PF02931">
    <property type="entry name" value="Neur_chan_LBD"/>
    <property type="match status" value="1"/>
</dbReference>
<dbReference type="PRINTS" id="PR00253">
    <property type="entry name" value="GABAARECEPTR"/>
</dbReference>
<reference evidence="15" key="1">
    <citation type="submission" date="2014-07" db="EMBL/GenBank/DDBJ databases">
        <authorList>
            <person name="Martin A.A"/>
            <person name="De Silva N."/>
        </authorList>
    </citation>
    <scope>NUCLEOTIDE SEQUENCE</scope>
</reference>
<dbReference type="GO" id="GO:0005230">
    <property type="term" value="F:extracellular ligand-gated monoatomic ion channel activity"/>
    <property type="evidence" value="ECO:0007669"/>
    <property type="project" value="InterPro"/>
</dbReference>
<evidence type="ECO:0000256" key="7">
    <source>
        <dbReference type="ARBA" id="ARBA00022989"/>
    </source>
</evidence>
<keyword evidence="5 11" id="KW-0812">Transmembrane</keyword>
<dbReference type="AlphaFoldDB" id="A0A0K0FZM8"/>
<evidence type="ECO:0000256" key="1">
    <source>
        <dbReference type="ARBA" id="ARBA00004141"/>
    </source>
</evidence>
<keyword evidence="3" id="KW-0813">Transport</keyword>
<feature type="transmembrane region" description="Helical" evidence="11">
    <location>
        <begin position="346"/>
        <end position="363"/>
    </location>
</feature>
<feature type="transmembrane region" description="Helical" evidence="11">
    <location>
        <begin position="514"/>
        <end position="533"/>
    </location>
</feature>
<evidence type="ECO:0000313" key="16">
    <source>
        <dbReference type="WBParaSite" id="SVE_1790700.1"/>
    </source>
</evidence>
<dbReference type="FunFam" id="2.70.170.10:FF:000051">
    <property type="entry name" value="Ligand-Gated ion Channel"/>
    <property type="match status" value="1"/>
</dbReference>
<keyword evidence="4" id="KW-1003">Cell membrane</keyword>
<evidence type="ECO:0000256" key="12">
    <source>
        <dbReference type="SAM" id="SignalP"/>
    </source>
</evidence>
<dbReference type="WBParaSite" id="SVE_1790700.1">
    <property type="protein sequence ID" value="SVE_1790700.1"/>
    <property type="gene ID" value="SVE_1790700"/>
</dbReference>
<keyword evidence="7 11" id="KW-1133">Transmembrane helix</keyword>
<feature type="transmembrane region" description="Helical" evidence="11">
    <location>
        <begin position="404"/>
        <end position="427"/>
    </location>
</feature>
<evidence type="ECO:0000313" key="15">
    <source>
        <dbReference type="Proteomes" id="UP000035680"/>
    </source>
</evidence>
<evidence type="ECO:0000256" key="3">
    <source>
        <dbReference type="ARBA" id="ARBA00022448"/>
    </source>
</evidence>
<comment type="subcellular location">
    <subcellularLocation>
        <location evidence="2">Cell membrane</location>
    </subcellularLocation>
    <subcellularLocation>
        <location evidence="1">Membrane</location>
        <topology evidence="1">Multi-pass membrane protein</topology>
    </subcellularLocation>
</comment>
<accession>A0A0K0FZM8</accession>
<dbReference type="SUPFAM" id="SSF90112">
    <property type="entry name" value="Neurotransmitter-gated ion-channel transmembrane pore"/>
    <property type="match status" value="1"/>
</dbReference>
<feature type="signal peptide" evidence="12">
    <location>
        <begin position="1"/>
        <end position="19"/>
    </location>
</feature>
<sequence length="543" mass="63305">MEWDTIILLLINWFLLILPEEKTNNLNHTNFQFSTDTSNNLITNNTSTTTTPLTTNLPIHYSKKFSIKEYPSENHEEENNLVENNNIKDIEVYDEYFDSETTTQSIDDGTKKSRMKLIKTSNALNYPQDHYIYKHITKKIPRDNLSHSLPVHCGFYVESLGNFRSTEMTFDIDLYLYMTWRDESLSHNNEEYISINDQNVLNLLWVPDLYFANARSATKHKVTVPNFNMYIAKDGTVSYGVRVTLNVATNLDLKNYPHDKQQTEIKIISYAHVMSEMNVTWFTENPINFNDEIGLPEFKITGVSPDYCNGTFRYTLTDNSFRIGHFSCLKAIIFLDRAIGYHLVQSYIPTALIVIISWVSFWIDRRVVQARIFLSFSTLLTLSTQANGLRFGLPPVSYAKAIDFWYGICMLFIFGVLLEFAIVNSYMRRANKYSNMSHNWHLFSIPTSDKDRKSFSFKSEKSNGILPQDIDTDVEDTMSYFKSIPSNNKPYIAQTELIYKAMYFNRRALAVDQISRIAFPGVFFIFNIIYWYYYLGFGKQDNY</sequence>
<dbReference type="SUPFAM" id="SSF63712">
    <property type="entry name" value="Nicotinic receptor ligand binding domain-like"/>
    <property type="match status" value="1"/>
</dbReference>